<evidence type="ECO:0000256" key="5">
    <source>
        <dbReference type="ARBA" id="ARBA00022989"/>
    </source>
</evidence>
<keyword evidence="5 7" id="KW-1133">Transmembrane helix</keyword>
<keyword evidence="7" id="KW-0813">Transport</keyword>
<gene>
    <name evidence="9" type="ORF">J6595_14910</name>
</gene>
<feature type="transmembrane region" description="Helical" evidence="7">
    <location>
        <begin position="361"/>
        <end position="386"/>
    </location>
</feature>
<feature type="transmembrane region" description="Helical" evidence="7">
    <location>
        <begin position="168"/>
        <end position="194"/>
    </location>
</feature>
<keyword evidence="4 7" id="KW-0812">Transmembrane</keyword>
<evidence type="ECO:0000313" key="9">
    <source>
        <dbReference type="EMBL" id="MBP0616874.1"/>
    </source>
</evidence>
<feature type="domain" description="TRAP C4-dicarboxylate transport system permease DctM subunit" evidence="8">
    <location>
        <begin position="7"/>
        <end position="417"/>
    </location>
</feature>
<protein>
    <recommendedName>
        <fullName evidence="7">TRAP transporter large permease protein</fullName>
    </recommendedName>
</protein>
<evidence type="ECO:0000256" key="6">
    <source>
        <dbReference type="ARBA" id="ARBA00023136"/>
    </source>
</evidence>
<evidence type="ECO:0000256" key="7">
    <source>
        <dbReference type="RuleBase" id="RU369079"/>
    </source>
</evidence>
<dbReference type="PIRSF" id="PIRSF006066">
    <property type="entry name" value="HI0050"/>
    <property type="match status" value="1"/>
</dbReference>
<dbReference type="PANTHER" id="PTHR33362">
    <property type="entry name" value="SIALIC ACID TRAP TRANSPORTER PERMEASE PROTEIN SIAT-RELATED"/>
    <property type="match status" value="1"/>
</dbReference>
<feature type="transmembrane region" description="Helical" evidence="7">
    <location>
        <begin position="6"/>
        <end position="34"/>
    </location>
</feature>
<comment type="similarity">
    <text evidence="7">Belongs to the TRAP transporter large permease family.</text>
</comment>
<comment type="subunit">
    <text evidence="7">The complex comprises the extracytoplasmic solute receptor protein and the two transmembrane proteins.</text>
</comment>
<evidence type="ECO:0000256" key="4">
    <source>
        <dbReference type="ARBA" id="ARBA00022692"/>
    </source>
</evidence>
<proteinExistence type="inferred from homology"/>
<dbReference type="Pfam" id="PF06808">
    <property type="entry name" value="DctM"/>
    <property type="match status" value="1"/>
</dbReference>
<dbReference type="NCBIfam" id="TIGR00786">
    <property type="entry name" value="dctM"/>
    <property type="match status" value="1"/>
</dbReference>
<keyword evidence="2" id="KW-1003">Cell membrane</keyword>
<keyword evidence="10" id="KW-1185">Reference proteome</keyword>
<keyword evidence="3 7" id="KW-0997">Cell inner membrane</keyword>
<evidence type="ECO:0000256" key="2">
    <source>
        <dbReference type="ARBA" id="ARBA00022475"/>
    </source>
</evidence>
<comment type="function">
    <text evidence="7">Part of the tripartite ATP-independent periplasmic (TRAP) transport system.</text>
</comment>
<feature type="transmembrane region" description="Helical" evidence="7">
    <location>
        <begin position="334"/>
        <end position="355"/>
    </location>
</feature>
<feature type="transmembrane region" description="Helical" evidence="7">
    <location>
        <begin position="215"/>
        <end position="236"/>
    </location>
</feature>
<feature type="transmembrane region" description="Helical" evidence="7">
    <location>
        <begin position="270"/>
        <end position="294"/>
    </location>
</feature>
<comment type="subcellular location">
    <subcellularLocation>
        <location evidence="1 7">Cell inner membrane</location>
        <topology evidence="1 7">Multi-pass membrane protein</topology>
    </subcellularLocation>
</comment>
<feature type="transmembrane region" description="Helical" evidence="7">
    <location>
        <begin position="135"/>
        <end position="162"/>
    </location>
</feature>
<dbReference type="EMBL" id="JAGJCF010000011">
    <property type="protein sequence ID" value="MBP0616874.1"/>
    <property type="molecule type" value="Genomic_DNA"/>
</dbReference>
<feature type="transmembrane region" description="Helical" evidence="7">
    <location>
        <begin position="242"/>
        <end position="258"/>
    </location>
</feature>
<accession>A0ABS4BJD3</accession>
<feature type="transmembrane region" description="Helical" evidence="7">
    <location>
        <begin position="306"/>
        <end position="327"/>
    </location>
</feature>
<sequence>MTTLYLFGAFAIGLVAGLPILWTMGFATIVALTLGDLSMPTAWLAQQAIRGADSLYLAAIPLFLFSGELMNRGGLTHRLVSLAEFVFGRFTGGLSLVNVATAFVYGGISGSATADTSAVAKLMIPAMESRGYPRSFAAALTAASGTLGIIVPPSVVFILYGVLTNTSIGGLFVAGIIPGILVAGLFMLTAYIVSKKRGYVGTAPQQSMAQFLRDLAFGLPALAMPVFILGAILSGFATATEAAALSVVYALIVGMFVYRELTLKDIWPAVVDTVAGTGAVMMIVALATPFAWILTIEQVPTMAAHAVTALGAGPTGTVMLVLIILLFVGTWLDLSPAMIILAPILTPILLTAGLGPYQAGVLATVALGIGLYTPPVGTNIFVVCNVGRVPIGAVSRELVPFWAASAAVILLLAFVPSLTEWLPSLLGN</sequence>
<dbReference type="Proteomes" id="UP000678276">
    <property type="component" value="Unassembled WGS sequence"/>
</dbReference>
<dbReference type="InterPro" id="IPR010656">
    <property type="entry name" value="DctM"/>
</dbReference>
<organism evidence="9 10">
    <name type="scientific">Jiella mangrovi</name>
    <dbReference type="NCBI Taxonomy" id="2821407"/>
    <lineage>
        <taxon>Bacteria</taxon>
        <taxon>Pseudomonadati</taxon>
        <taxon>Pseudomonadota</taxon>
        <taxon>Alphaproteobacteria</taxon>
        <taxon>Hyphomicrobiales</taxon>
        <taxon>Aurantimonadaceae</taxon>
        <taxon>Jiella</taxon>
    </lineage>
</organism>
<evidence type="ECO:0000256" key="3">
    <source>
        <dbReference type="ARBA" id="ARBA00022519"/>
    </source>
</evidence>
<name>A0ABS4BJD3_9HYPH</name>
<feature type="transmembrane region" description="Helical" evidence="7">
    <location>
        <begin position="94"/>
        <end position="114"/>
    </location>
</feature>
<feature type="transmembrane region" description="Helical" evidence="7">
    <location>
        <begin position="398"/>
        <end position="418"/>
    </location>
</feature>
<dbReference type="RefSeq" id="WP_209595368.1">
    <property type="nucleotide sequence ID" value="NZ_JAGJCF010000011.1"/>
</dbReference>
<comment type="caution">
    <text evidence="9">The sequence shown here is derived from an EMBL/GenBank/DDBJ whole genome shotgun (WGS) entry which is preliminary data.</text>
</comment>
<keyword evidence="6 7" id="KW-0472">Membrane</keyword>
<dbReference type="InterPro" id="IPR004681">
    <property type="entry name" value="TRAP_DctM"/>
</dbReference>
<evidence type="ECO:0000256" key="1">
    <source>
        <dbReference type="ARBA" id="ARBA00004429"/>
    </source>
</evidence>
<evidence type="ECO:0000313" key="10">
    <source>
        <dbReference type="Proteomes" id="UP000678276"/>
    </source>
</evidence>
<reference evidence="9 10" key="1">
    <citation type="submission" date="2021-04" db="EMBL/GenBank/DDBJ databases">
        <title>Whole genome sequence of Jiella sp. KSK16Y-1.</title>
        <authorList>
            <person name="Tuo L."/>
        </authorList>
    </citation>
    <scope>NUCLEOTIDE SEQUENCE [LARGE SCALE GENOMIC DNA]</scope>
    <source>
        <strain evidence="9 10">KSK16Y-1</strain>
    </source>
</reference>
<evidence type="ECO:0000259" key="8">
    <source>
        <dbReference type="Pfam" id="PF06808"/>
    </source>
</evidence>
<dbReference type="PANTHER" id="PTHR33362:SF2">
    <property type="entry name" value="TRAP TRANSPORTER LARGE PERMEASE PROTEIN"/>
    <property type="match status" value="1"/>
</dbReference>